<keyword evidence="3" id="KW-0325">Glycoprotein</keyword>
<evidence type="ECO:0000256" key="4">
    <source>
        <dbReference type="SAM" id="Phobius"/>
    </source>
</evidence>
<comment type="caution">
    <text evidence="7">The sequence shown here is derived from an EMBL/GenBank/DDBJ whole genome shotgun (WGS) entry which is preliminary data.</text>
</comment>
<dbReference type="Gene3D" id="3.40.50.1820">
    <property type="entry name" value="alpha/beta hydrolase"/>
    <property type="match status" value="1"/>
</dbReference>
<keyword evidence="4" id="KW-0812">Transmembrane</keyword>
<dbReference type="OrthoDB" id="19501at2759"/>
<proteinExistence type="inferred from homology"/>
<evidence type="ECO:0000313" key="7">
    <source>
        <dbReference type="EMBL" id="KAF7274398.1"/>
    </source>
</evidence>
<dbReference type="InterPro" id="IPR051093">
    <property type="entry name" value="Neuroligin/BSAL"/>
</dbReference>
<dbReference type="InterPro" id="IPR019819">
    <property type="entry name" value="Carboxylesterase_B_CS"/>
</dbReference>
<comment type="similarity">
    <text evidence="1">Belongs to the type-B carboxylesterase/lipase family.</text>
</comment>
<dbReference type="InterPro" id="IPR029058">
    <property type="entry name" value="AB_hydrolase_fold"/>
</dbReference>
<protein>
    <recommendedName>
        <fullName evidence="6">Carboxylesterase type B domain-containing protein</fullName>
    </recommendedName>
</protein>
<evidence type="ECO:0000256" key="3">
    <source>
        <dbReference type="ARBA" id="ARBA00023180"/>
    </source>
</evidence>
<accession>A0A834I972</accession>
<keyword evidence="4" id="KW-0472">Membrane</keyword>
<organism evidence="7 8">
    <name type="scientific">Rhynchophorus ferrugineus</name>
    <name type="common">Red palm weevil</name>
    <name type="synonym">Curculio ferrugineus</name>
    <dbReference type="NCBI Taxonomy" id="354439"/>
    <lineage>
        <taxon>Eukaryota</taxon>
        <taxon>Metazoa</taxon>
        <taxon>Ecdysozoa</taxon>
        <taxon>Arthropoda</taxon>
        <taxon>Hexapoda</taxon>
        <taxon>Insecta</taxon>
        <taxon>Pterygota</taxon>
        <taxon>Neoptera</taxon>
        <taxon>Endopterygota</taxon>
        <taxon>Coleoptera</taxon>
        <taxon>Polyphaga</taxon>
        <taxon>Cucujiformia</taxon>
        <taxon>Curculionidae</taxon>
        <taxon>Dryophthorinae</taxon>
        <taxon>Rhynchophorus</taxon>
    </lineage>
</organism>
<keyword evidence="2 5" id="KW-0732">Signal</keyword>
<sequence length="582" mass="66630">MFLVAILICLISSEFGYGQSRGEKKTTIQIRQGILEGKTEYTDTRKIINTYLGIPYAAPPIGLLRFSPPQKHPGWNGTYQAKNHTPRCAQIPRGVNDSEDCLYLNIWVPANSDGYAPLPVVIFFDGIDFSRSSELPYLPGQDFVAEGLVLVTVNYRLNIFGFFCLGTNEARGNLGLLDQYYSIVWIRENIKQFGGDPEKLTLFGHASGAVSVALHLISPRTSGLFQRAIISSGSAVSPWLSHNDPIAASKEVLRILGCNLYITDYLRCLRSKKTEDILQTVQEYSESVQYTDAFLPIVDNFLPENNRYLPYEPAKAFREATFFQVPILTGISKPITYSQLNEWYELASKGFQQLYQYVERSKIPDILRAYKFANSSNRDQIFDLIKWKYTSSSQDDLSHLTSYVQPIYVYYMHDIGFNINTTDGSVSTDLLLLFGPSLLKMIGRRRFVDNEAILSADLKKMWKHFIIFGNPTPGNDKVKQWRKFSPIDKYVEQFHQSEVENILERTESVTFWNVLLPKFSKYHTTFSTRKELQNIPDATRNFRHALYTLVGVIVALLVLLIICIILLKRKSHEREREFHIGY</sequence>
<feature type="signal peptide" evidence="5">
    <location>
        <begin position="1"/>
        <end position="18"/>
    </location>
</feature>
<dbReference type="SUPFAM" id="SSF53474">
    <property type="entry name" value="alpha/beta-Hydrolases"/>
    <property type="match status" value="1"/>
</dbReference>
<dbReference type="EMBL" id="JAACXV010012852">
    <property type="protein sequence ID" value="KAF7274398.1"/>
    <property type="molecule type" value="Genomic_DNA"/>
</dbReference>
<feature type="chain" id="PRO_5032735863" description="Carboxylesterase type B domain-containing protein" evidence="5">
    <location>
        <begin position="19"/>
        <end position="582"/>
    </location>
</feature>
<evidence type="ECO:0000256" key="5">
    <source>
        <dbReference type="SAM" id="SignalP"/>
    </source>
</evidence>
<evidence type="ECO:0000313" key="8">
    <source>
        <dbReference type="Proteomes" id="UP000625711"/>
    </source>
</evidence>
<dbReference type="PANTHER" id="PTHR43903">
    <property type="entry name" value="NEUROLIGIN"/>
    <property type="match status" value="1"/>
</dbReference>
<feature type="domain" description="Carboxylesterase type B" evidence="6">
    <location>
        <begin position="25"/>
        <end position="504"/>
    </location>
</feature>
<dbReference type="InterPro" id="IPR002018">
    <property type="entry name" value="CarbesteraseB"/>
</dbReference>
<evidence type="ECO:0000256" key="1">
    <source>
        <dbReference type="ARBA" id="ARBA00005964"/>
    </source>
</evidence>
<gene>
    <name evidence="7" type="ORF">GWI33_012940</name>
</gene>
<dbReference type="AlphaFoldDB" id="A0A834I972"/>
<keyword evidence="8" id="KW-1185">Reference proteome</keyword>
<keyword evidence="4" id="KW-1133">Transmembrane helix</keyword>
<dbReference type="Proteomes" id="UP000625711">
    <property type="component" value="Unassembled WGS sequence"/>
</dbReference>
<evidence type="ECO:0000259" key="6">
    <source>
        <dbReference type="Pfam" id="PF00135"/>
    </source>
</evidence>
<name>A0A834I972_RHYFE</name>
<dbReference type="Pfam" id="PF00135">
    <property type="entry name" value="COesterase"/>
    <property type="match status" value="1"/>
</dbReference>
<feature type="transmembrane region" description="Helical" evidence="4">
    <location>
        <begin position="545"/>
        <end position="567"/>
    </location>
</feature>
<dbReference type="PROSITE" id="PS00941">
    <property type="entry name" value="CARBOXYLESTERASE_B_2"/>
    <property type="match status" value="1"/>
</dbReference>
<reference evidence="7" key="1">
    <citation type="submission" date="2020-08" db="EMBL/GenBank/DDBJ databases">
        <title>Genome sequencing and assembly of the red palm weevil Rhynchophorus ferrugineus.</title>
        <authorList>
            <person name="Dias G.B."/>
            <person name="Bergman C.M."/>
            <person name="Manee M."/>
        </authorList>
    </citation>
    <scope>NUCLEOTIDE SEQUENCE</scope>
    <source>
        <strain evidence="7">AA-2017</strain>
        <tissue evidence="7">Whole larva</tissue>
    </source>
</reference>
<evidence type="ECO:0000256" key="2">
    <source>
        <dbReference type="ARBA" id="ARBA00022729"/>
    </source>
</evidence>